<dbReference type="PANTHER" id="PTHR11455:SF30">
    <property type="entry name" value="CRYPTOCHROME-1"/>
    <property type="match status" value="1"/>
</dbReference>
<dbReference type="Pfam" id="PF00875">
    <property type="entry name" value="DNA_photolyase"/>
    <property type="match status" value="1"/>
</dbReference>
<dbReference type="InterPro" id="IPR002081">
    <property type="entry name" value="Cryptochrome/DNA_photolyase_1"/>
</dbReference>
<sequence>EWGTTCLTFEKDPEPFGKVRDANIVAIAREMGITVIVKTSHTLYKPEKTIERNGGKPPMTYKSFQNILMSMDLPRCPPPPSPLRTLRANTRRSQTTTTRSLGSLPSTNWGSTLRRYIRLGGGEGRVRP</sequence>
<reference evidence="3" key="1">
    <citation type="submission" date="2023-10" db="EMBL/GenBank/DDBJ databases">
        <title>Genome assemblies of two species of porcelain crab, Petrolisthes cinctipes and Petrolisthes manimaculis (Anomura: Porcellanidae).</title>
        <authorList>
            <person name="Angst P."/>
        </authorList>
    </citation>
    <scope>NUCLEOTIDE SEQUENCE</scope>
    <source>
        <strain evidence="3">PB745_01</strain>
        <tissue evidence="3">Gill</tissue>
    </source>
</reference>
<dbReference type="GO" id="GO:0032922">
    <property type="term" value="P:circadian regulation of gene expression"/>
    <property type="evidence" value="ECO:0007669"/>
    <property type="project" value="TreeGrafter"/>
</dbReference>
<comment type="caution">
    <text evidence="3">The sequence shown here is derived from an EMBL/GenBank/DDBJ whole genome shotgun (WGS) entry which is preliminary data.</text>
</comment>
<organism evidence="3 4">
    <name type="scientific">Petrolisthes cinctipes</name>
    <name type="common">Flat porcelain crab</name>
    <dbReference type="NCBI Taxonomy" id="88211"/>
    <lineage>
        <taxon>Eukaryota</taxon>
        <taxon>Metazoa</taxon>
        <taxon>Ecdysozoa</taxon>
        <taxon>Arthropoda</taxon>
        <taxon>Crustacea</taxon>
        <taxon>Multicrustacea</taxon>
        <taxon>Malacostraca</taxon>
        <taxon>Eumalacostraca</taxon>
        <taxon>Eucarida</taxon>
        <taxon>Decapoda</taxon>
        <taxon>Pleocyemata</taxon>
        <taxon>Anomura</taxon>
        <taxon>Galatheoidea</taxon>
        <taxon>Porcellanidae</taxon>
        <taxon>Petrolisthes</taxon>
    </lineage>
</organism>
<evidence type="ECO:0000313" key="4">
    <source>
        <dbReference type="Proteomes" id="UP001286313"/>
    </source>
</evidence>
<dbReference type="InterPro" id="IPR014729">
    <property type="entry name" value="Rossmann-like_a/b/a_fold"/>
</dbReference>
<dbReference type="GO" id="GO:0005737">
    <property type="term" value="C:cytoplasm"/>
    <property type="evidence" value="ECO:0007669"/>
    <property type="project" value="TreeGrafter"/>
</dbReference>
<dbReference type="InterPro" id="IPR036155">
    <property type="entry name" value="Crypto/Photolyase_N_sf"/>
</dbReference>
<dbReference type="GO" id="GO:0071949">
    <property type="term" value="F:FAD binding"/>
    <property type="evidence" value="ECO:0007669"/>
    <property type="project" value="TreeGrafter"/>
</dbReference>
<proteinExistence type="predicted"/>
<dbReference type="InterPro" id="IPR006050">
    <property type="entry name" value="DNA_photolyase_N"/>
</dbReference>
<evidence type="ECO:0000313" key="3">
    <source>
        <dbReference type="EMBL" id="KAK3862363.1"/>
    </source>
</evidence>
<feature type="non-terminal residue" evidence="3">
    <location>
        <position position="1"/>
    </location>
</feature>
<dbReference type="SUPFAM" id="SSF52425">
    <property type="entry name" value="Cryptochrome/photolyase, N-terminal domain"/>
    <property type="match status" value="1"/>
</dbReference>
<dbReference type="Proteomes" id="UP001286313">
    <property type="component" value="Unassembled WGS sequence"/>
</dbReference>
<dbReference type="EMBL" id="JAWQEG010004262">
    <property type="protein sequence ID" value="KAK3862363.1"/>
    <property type="molecule type" value="Genomic_DNA"/>
</dbReference>
<dbReference type="GO" id="GO:0005634">
    <property type="term" value="C:nucleus"/>
    <property type="evidence" value="ECO:0007669"/>
    <property type="project" value="TreeGrafter"/>
</dbReference>
<name>A0AAE1EVQ8_PETCI</name>
<evidence type="ECO:0000259" key="2">
    <source>
        <dbReference type="PROSITE" id="PS51645"/>
    </source>
</evidence>
<gene>
    <name evidence="3" type="ORF">Pcinc_031765</name>
</gene>
<evidence type="ECO:0000256" key="1">
    <source>
        <dbReference type="SAM" id="MobiDB-lite"/>
    </source>
</evidence>
<dbReference type="Gene3D" id="3.40.50.620">
    <property type="entry name" value="HUPs"/>
    <property type="match status" value="1"/>
</dbReference>
<accession>A0AAE1EVQ8</accession>
<dbReference type="PROSITE" id="PS51645">
    <property type="entry name" value="PHR_CRY_ALPHA_BETA"/>
    <property type="match status" value="1"/>
</dbReference>
<keyword evidence="4" id="KW-1185">Reference proteome</keyword>
<dbReference type="Gene3D" id="1.25.40.80">
    <property type="match status" value="1"/>
</dbReference>
<dbReference type="GO" id="GO:0045892">
    <property type="term" value="P:negative regulation of DNA-templated transcription"/>
    <property type="evidence" value="ECO:0007669"/>
    <property type="project" value="TreeGrafter"/>
</dbReference>
<dbReference type="GO" id="GO:0043153">
    <property type="term" value="P:entrainment of circadian clock by photoperiod"/>
    <property type="evidence" value="ECO:0007669"/>
    <property type="project" value="TreeGrafter"/>
</dbReference>
<dbReference type="AlphaFoldDB" id="A0AAE1EVQ8"/>
<feature type="domain" description="Photolyase/cryptochrome alpha/beta" evidence="2">
    <location>
        <begin position="1"/>
        <end position="43"/>
    </location>
</feature>
<dbReference type="PANTHER" id="PTHR11455">
    <property type="entry name" value="CRYPTOCHROME"/>
    <property type="match status" value="1"/>
</dbReference>
<dbReference type="GO" id="GO:0003677">
    <property type="term" value="F:DNA binding"/>
    <property type="evidence" value="ECO:0007669"/>
    <property type="project" value="TreeGrafter"/>
</dbReference>
<feature type="region of interest" description="Disordered" evidence="1">
    <location>
        <begin position="79"/>
        <end position="106"/>
    </location>
</feature>
<feature type="compositionally biased region" description="Low complexity" evidence="1">
    <location>
        <begin position="83"/>
        <end position="100"/>
    </location>
</feature>
<protein>
    <recommendedName>
        <fullName evidence="2">Photolyase/cryptochrome alpha/beta domain-containing protein</fullName>
    </recommendedName>
</protein>